<gene>
    <name evidence="3" type="ORF">R1flu_015847</name>
</gene>
<evidence type="ECO:0000256" key="1">
    <source>
        <dbReference type="SAM" id="SignalP"/>
    </source>
</evidence>
<feature type="chain" id="PRO_5044808338" description="DUF8021 domain-containing protein" evidence="1">
    <location>
        <begin position="24"/>
        <end position="144"/>
    </location>
</feature>
<name>A0ABD1YKK5_9MARC</name>
<dbReference type="Pfam" id="PF26061">
    <property type="entry name" value="DUF8021"/>
    <property type="match status" value="1"/>
</dbReference>
<dbReference type="Proteomes" id="UP001605036">
    <property type="component" value="Unassembled WGS sequence"/>
</dbReference>
<evidence type="ECO:0000259" key="2">
    <source>
        <dbReference type="Pfam" id="PF26061"/>
    </source>
</evidence>
<evidence type="ECO:0000313" key="4">
    <source>
        <dbReference type="Proteomes" id="UP001605036"/>
    </source>
</evidence>
<evidence type="ECO:0000313" key="3">
    <source>
        <dbReference type="EMBL" id="KAL2631161.1"/>
    </source>
</evidence>
<keyword evidence="1" id="KW-0732">Signal</keyword>
<dbReference type="AlphaFoldDB" id="A0ABD1YKK5"/>
<proteinExistence type="predicted"/>
<dbReference type="InterPro" id="IPR058334">
    <property type="entry name" value="DUF8021"/>
</dbReference>
<organism evidence="3 4">
    <name type="scientific">Riccia fluitans</name>
    <dbReference type="NCBI Taxonomy" id="41844"/>
    <lineage>
        <taxon>Eukaryota</taxon>
        <taxon>Viridiplantae</taxon>
        <taxon>Streptophyta</taxon>
        <taxon>Embryophyta</taxon>
        <taxon>Marchantiophyta</taxon>
        <taxon>Marchantiopsida</taxon>
        <taxon>Marchantiidae</taxon>
        <taxon>Marchantiales</taxon>
        <taxon>Ricciaceae</taxon>
        <taxon>Riccia</taxon>
    </lineage>
</organism>
<feature type="domain" description="DUF8021" evidence="2">
    <location>
        <begin position="28"/>
        <end position="139"/>
    </location>
</feature>
<comment type="caution">
    <text evidence="3">The sequence shown here is derived from an EMBL/GenBank/DDBJ whole genome shotgun (WGS) entry which is preliminary data.</text>
</comment>
<sequence length="144" mass="15756">MDRGSSCFLLFLIVSSLVYPSICHESDDASCVAASKAYVLAFLTHDASHVPLHPLCTRRENGIITGRSGPEIASSVEKSPQFRVIKSINEETYVVENGIVMSKYVLDTGFGPITLKSQVQENFTCESYCGAQKIRTIVACISLF</sequence>
<feature type="signal peptide" evidence="1">
    <location>
        <begin position="1"/>
        <end position="23"/>
    </location>
</feature>
<protein>
    <recommendedName>
        <fullName evidence="2">DUF8021 domain-containing protein</fullName>
    </recommendedName>
</protein>
<keyword evidence="4" id="KW-1185">Reference proteome</keyword>
<accession>A0ABD1YKK5</accession>
<reference evidence="3 4" key="1">
    <citation type="submission" date="2024-09" db="EMBL/GenBank/DDBJ databases">
        <title>Chromosome-scale assembly of Riccia fluitans.</title>
        <authorList>
            <person name="Paukszto L."/>
            <person name="Sawicki J."/>
            <person name="Karawczyk K."/>
            <person name="Piernik-Szablinska J."/>
            <person name="Szczecinska M."/>
            <person name="Mazdziarz M."/>
        </authorList>
    </citation>
    <scope>NUCLEOTIDE SEQUENCE [LARGE SCALE GENOMIC DNA]</scope>
    <source>
        <strain evidence="3">Rf_01</strain>
        <tissue evidence="3">Aerial parts of the thallus</tissue>
    </source>
</reference>
<dbReference type="EMBL" id="JBHFFA010000004">
    <property type="protein sequence ID" value="KAL2631161.1"/>
    <property type="molecule type" value="Genomic_DNA"/>
</dbReference>